<name>A0ABS4YBL4_9ACTN</name>
<dbReference type="PROSITE" id="PS50075">
    <property type="entry name" value="CARRIER"/>
    <property type="match status" value="1"/>
</dbReference>
<dbReference type="RefSeq" id="WP_130881325.1">
    <property type="nucleotide sequence ID" value="NZ_JAGIOH010000001.1"/>
</dbReference>
<dbReference type="EMBL" id="JAGIOH010000001">
    <property type="protein sequence ID" value="MBP2406184.1"/>
    <property type="molecule type" value="Genomic_DNA"/>
</dbReference>
<dbReference type="Gene3D" id="1.10.1200.10">
    <property type="entry name" value="ACP-like"/>
    <property type="match status" value="1"/>
</dbReference>
<dbReference type="SUPFAM" id="SSF47336">
    <property type="entry name" value="ACP-like"/>
    <property type="match status" value="1"/>
</dbReference>
<keyword evidence="3" id="KW-1185">Reference proteome</keyword>
<feature type="domain" description="Carrier" evidence="1">
    <location>
        <begin position="1"/>
        <end position="75"/>
    </location>
</feature>
<comment type="caution">
    <text evidence="2">The sequence shown here is derived from an EMBL/GenBank/DDBJ whole genome shotgun (WGS) entry which is preliminary data.</text>
</comment>
<reference evidence="2 3" key="1">
    <citation type="submission" date="2021-03" db="EMBL/GenBank/DDBJ databases">
        <title>Sequencing the genomes of 1000 actinobacteria strains.</title>
        <authorList>
            <person name="Klenk H.-P."/>
        </authorList>
    </citation>
    <scope>NUCLEOTIDE SEQUENCE [LARGE SCALE GENOMIC DNA]</scope>
    <source>
        <strain evidence="2 3">DSM 41480</strain>
    </source>
</reference>
<dbReference type="Proteomes" id="UP001519291">
    <property type="component" value="Unassembled WGS sequence"/>
</dbReference>
<evidence type="ECO:0000313" key="2">
    <source>
        <dbReference type="EMBL" id="MBP2406184.1"/>
    </source>
</evidence>
<dbReference type="InterPro" id="IPR036736">
    <property type="entry name" value="ACP-like_sf"/>
</dbReference>
<accession>A0ABS4YBL4</accession>
<dbReference type="GeneID" id="91572504"/>
<proteinExistence type="predicted"/>
<dbReference type="Pfam" id="PF00550">
    <property type="entry name" value="PP-binding"/>
    <property type="match status" value="1"/>
</dbReference>
<organism evidence="2 3">
    <name type="scientific">Streptomyces syringium</name>
    <dbReference type="NCBI Taxonomy" id="76729"/>
    <lineage>
        <taxon>Bacteria</taxon>
        <taxon>Bacillati</taxon>
        <taxon>Actinomycetota</taxon>
        <taxon>Actinomycetes</taxon>
        <taxon>Kitasatosporales</taxon>
        <taxon>Streptomycetaceae</taxon>
        <taxon>Streptomyces</taxon>
    </lineage>
</organism>
<evidence type="ECO:0000313" key="3">
    <source>
        <dbReference type="Proteomes" id="UP001519291"/>
    </source>
</evidence>
<dbReference type="InterPro" id="IPR009081">
    <property type="entry name" value="PP-bd_ACP"/>
</dbReference>
<sequence>MGTADEIHTLLVKKFGADPGAVHPDASLHGLRVDSLALEELRVIIENRLDIDLDDVQLSSRSTVGELVAAVQGRLPA</sequence>
<protein>
    <submittedName>
        <fullName evidence="2">Acyl carrier protein</fullName>
    </submittedName>
</protein>
<evidence type="ECO:0000259" key="1">
    <source>
        <dbReference type="PROSITE" id="PS50075"/>
    </source>
</evidence>
<gene>
    <name evidence="2" type="ORF">JO379_005653</name>
</gene>